<dbReference type="Proteomes" id="UP000261660">
    <property type="component" value="Unplaced"/>
</dbReference>
<sequence length="671" mass="76092">MCTAVDNGEIIILSDDEDDDDKEDCDKSCNEPSVLIVEAEDVKKNDCDLPPSALDEDLVVTFSRRAEVLPHARYDCPVHPFLATESEVGAPVAENKLFCDQCFCYICDKLASTCEMWYHKGLCHSNSHKRSNFWSQLRNTALLGRLKGFDLTLSDIDAHLRHAEAMLQSFRQELSAWFLTFQKGKSFEEYGLKVHNQQGRIHDYTEVYEFVSSFLNKADEQDGRAAAVLNLGAAEDFIRHFQVTGALIPQSPTANPAEAKGMLLKRVISSLQRQMVMADFTPEFINKLQEFYKRLSFPHELKSLKNRLCVRPWDDVLLVSVLKGQNVSGVRTDKGKKDVLIEQFSIVLLRTEALQQQRRYKELCRYLRVVQTDDPKLLQQVQDLVPFFTSMEGDFTSALHRFFPSVNAPASRLTPPLFMTYFYIFKFATAPKLVVSQHDQICFPAVAWEPIKDAKPLKLVELVKFALRVQKCCSAVYNDTQCWTILLKEVNSAALPAPSPQFLHETKDSVNSILLNMNGTNIHIPRFFLVVYPDQALLLLVTGALSLRILNGALSPALTLLSTFQENVWALEWLWETLSVDRLSAFVHEVTQEIENTTVSQPIGELLKTCPRASSSSRATCWRPLLYVQQSILDPRMTLMSDGGNYVHLLRAIIPTLSSSTESWDQQSRGY</sequence>
<protein>
    <submittedName>
        <fullName evidence="1">Zgc:112980</fullName>
    </submittedName>
</protein>
<dbReference type="GeneTree" id="ENSGT00400000022459"/>
<evidence type="ECO:0000313" key="2">
    <source>
        <dbReference type="Proteomes" id="UP000261660"/>
    </source>
</evidence>
<proteinExistence type="predicted"/>
<reference evidence="1" key="1">
    <citation type="submission" date="2025-08" db="UniProtKB">
        <authorList>
            <consortium name="Ensembl"/>
        </authorList>
    </citation>
    <scope>IDENTIFICATION</scope>
</reference>
<dbReference type="PANTHER" id="PTHR33443">
    <property type="entry name" value="ZGC:112980"/>
    <property type="match status" value="1"/>
</dbReference>
<dbReference type="AlphaFoldDB" id="A0A3Q3ESD3"/>
<dbReference type="Ensembl" id="ENSLBET00000010855.1">
    <property type="protein sequence ID" value="ENSLBEP00000010294.1"/>
    <property type="gene ID" value="ENSLBEG00000007976.1"/>
</dbReference>
<name>A0A3Q3ESD3_9LABR</name>
<organism evidence="1 2">
    <name type="scientific">Labrus bergylta</name>
    <name type="common">ballan wrasse</name>
    <dbReference type="NCBI Taxonomy" id="56723"/>
    <lineage>
        <taxon>Eukaryota</taxon>
        <taxon>Metazoa</taxon>
        <taxon>Chordata</taxon>
        <taxon>Craniata</taxon>
        <taxon>Vertebrata</taxon>
        <taxon>Euteleostomi</taxon>
        <taxon>Actinopterygii</taxon>
        <taxon>Neopterygii</taxon>
        <taxon>Teleostei</taxon>
        <taxon>Neoteleostei</taxon>
        <taxon>Acanthomorphata</taxon>
        <taxon>Eupercaria</taxon>
        <taxon>Labriformes</taxon>
        <taxon>Labridae</taxon>
        <taxon>Labrus</taxon>
    </lineage>
</organism>
<dbReference type="InterPro" id="IPR053234">
    <property type="entry name" value="RPM1_Interactor"/>
</dbReference>
<keyword evidence="2" id="KW-1185">Reference proteome</keyword>
<dbReference type="InParanoid" id="A0A3Q3ESD3"/>
<dbReference type="PANTHER" id="PTHR33443:SF30">
    <property type="entry name" value="SARCOSINE DEHYDROGENASE-2C PROTEIN"/>
    <property type="match status" value="1"/>
</dbReference>
<evidence type="ECO:0000313" key="1">
    <source>
        <dbReference type="Ensembl" id="ENSLBEP00000010294.1"/>
    </source>
</evidence>
<reference evidence="1" key="2">
    <citation type="submission" date="2025-09" db="UniProtKB">
        <authorList>
            <consortium name="Ensembl"/>
        </authorList>
    </citation>
    <scope>IDENTIFICATION</scope>
</reference>
<accession>A0A3Q3ESD3</accession>